<dbReference type="GO" id="GO:0005634">
    <property type="term" value="C:nucleus"/>
    <property type="evidence" value="ECO:0007669"/>
    <property type="project" value="TreeGrafter"/>
</dbReference>
<dbReference type="InterPro" id="IPR012677">
    <property type="entry name" value="Nucleotide-bd_a/b_plait_sf"/>
</dbReference>
<accession>A0AAV5RP22</accession>
<keyword evidence="1 2" id="KW-0694">RNA-binding</keyword>
<organism evidence="5 6">
    <name type="scientific">Starmerella bacillaris</name>
    <name type="common">Yeast</name>
    <name type="synonym">Candida zemplinina</name>
    <dbReference type="NCBI Taxonomy" id="1247836"/>
    <lineage>
        <taxon>Eukaryota</taxon>
        <taxon>Fungi</taxon>
        <taxon>Dikarya</taxon>
        <taxon>Ascomycota</taxon>
        <taxon>Saccharomycotina</taxon>
        <taxon>Dipodascomycetes</taxon>
        <taxon>Dipodascales</taxon>
        <taxon>Trichomonascaceae</taxon>
        <taxon>Starmerella</taxon>
    </lineage>
</organism>
<evidence type="ECO:0000256" key="2">
    <source>
        <dbReference type="PROSITE-ProRule" id="PRU00176"/>
    </source>
</evidence>
<dbReference type="Proteomes" id="UP001362899">
    <property type="component" value="Unassembled WGS sequence"/>
</dbReference>
<dbReference type="InterPro" id="IPR035979">
    <property type="entry name" value="RBD_domain_sf"/>
</dbReference>
<feature type="compositionally biased region" description="Basic and acidic residues" evidence="3">
    <location>
        <begin position="223"/>
        <end position="244"/>
    </location>
</feature>
<dbReference type="SMART" id="SM00360">
    <property type="entry name" value="RRM"/>
    <property type="match status" value="2"/>
</dbReference>
<dbReference type="Gene3D" id="3.30.70.330">
    <property type="match status" value="2"/>
</dbReference>
<dbReference type="AlphaFoldDB" id="A0AAV5RP22"/>
<dbReference type="SUPFAM" id="SSF54928">
    <property type="entry name" value="RNA-binding domain, RBD"/>
    <property type="match status" value="1"/>
</dbReference>
<feature type="domain" description="RRM" evidence="4">
    <location>
        <begin position="152"/>
        <end position="230"/>
    </location>
</feature>
<dbReference type="InterPro" id="IPR050502">
    <property type="entry name" value="Euk_RNA-bind_prot"/>
</dbReference>
<name>A0AAV5RP22_STABA</name>
<feature type="compositionally biased region" description="Polar residues" evidence="3">
    <location>
        <begin position="268"/>
        <end position="281"/>
    </location>
</feature>
<feature type="region of interest" description="Disordered" evidence="3">
    <location>
        <begin position="221"/>
        <end position="337"/>
    </location>
</feature>
<dbReference type="CDD" id="cd12397">
    <property type="entry name" value="RRM2_Nop13p_fungi"/>
    <property type="match status" value="1"/>
</dbReference>
<protein>
    <submittedName>
        <fullName evidence="5">Nop13 protein</fullName>
    </submittedName>
</protein>
<dbReference type="PANTHER" id="PTHR48025:SF1">
    <property type="entry name" value="RRM DOMAIN-CONTAINING PROTEIN"/>
    <property type="match status" value="1"/>
</dbReference>
<feature type="compositionally biased region" description="Basic and acidic residues" evidence="3">
    <location>
        <begin position="282"/>
        <end position="305"/>
    </location>
</feature>
<feature type="domain" description="RRM" evidence="4">
    <location>
        <begin position="53"/>
        <end position="134"/>
    </location>
</feature>
<evidence type="ECO:0000313" key="5">
    <source>
        <dbReference type="EMBL" id="GMM52264.1"/>
    </source>
</evidence>
<keyword evidence="6" id="KW-1185">Reference proteome</keyword>
<dbReference type="PANTHER" id="PTHR48025">
    <property type="entry name" value="OS02G0815200 PROTEIN"/>
    <property type="match status" value="1"/>
</dbReference>
<proteinExistence type="predicted"/>
<dbReference type="EMBL" id="BTGC01000008">
    <property type="protein sequence ID" value="GMM52264.1"/>
    <property type="molecule type" value="Genomic_DNA"/>
</dbReference>
<evidence type="ECO:0000259" key="4">
    <source>
        <dbReference type="PROSITE" id="PS50102"/>
    </source>
</evidence>
<gene>
    <name evidence="5" type="ORF">DASB73_032270</name>
</gene>
<feature type="compositionally biased region" description="Polar residues" evidence="3">
    <location>
        <begin position="247"/>
        <end position="258"/>
    </location>
</feature>
<dbReference type="InterPro" id="IPR000504">
    <property type="entry name" value="RRM_dom"/>
</dbReference>
<evidence type="ECO:0000313" key="6">
    <source>
        <dbReference type="Proteomes" id="UP001362899"/>
    </source>
</evidence>
<evidence type="ECO:0000256" key="3">
    <source>
        <dbReference type="SAM" id="MobiDB-lite"/>
    </source>
</evidence>
<reference evidence="5 6" key="1">
    <citation type="journal article" date="2023" name="Elife">
        <title>Identification of key yeast species and microbe-microbe interactions impacting larval growth of Drosophila in the wild.</title>
        <authorList>
            <person name="Mure A."/>
            <person name="Sugiura Y."/>
            <person name="Maeda R."/>
            <person name="Honda K."/>
            <person name="Sakurai N."/>
            <person name="Takahashi Y."/>
            <person name="Watada M."/>
            <person name="Katoh T."/>
            <person name="Gotoh A."/>
            <person name="Gotoh Y."/>
            <person name="Taniguchi I."/>
            <person name="Nakamura K."/>
            <person name="Hayashi T."/>
            <person name="Katayama T."/>
            <person name="Uemura T."/>
            <person name="Hattori Y."/>
        </authorList>
    </citation>
    <scope>NUCLEOTIDE SEQUENCE [LARGE SCALE GENOMIC DNA]</scope>
    <source>
        <strain evidence="5 6">SB-73</strain>
    </source>
</reference>
<dbReference type="GO" id="GO:0003729">
    <property type="term" value="F:mRNA binding"/>
    <property type="evidence" value="ECO:0007669"/>
    <property type="project" value="TreeGrafter"/>
</dbReference>
<dbReference type="InterPro" id="IPR034226">
    <property type="entry name" value="Nop13/Rnp24_RRM2"/>
</dbReference>
<feature type="region of interest" description="Disordered" evidence="3">
    <location>
        <begin position="26"/>
        <end position="48"/>
    </location>
</feature>
<comment type="caution">
    <text evidence="5">The sequence shown here is derived from an EMBL/GenBank/DDBJ whole genome shotgun (WGS) entry which is preliminary data.</text>
</comment>
<dbReference type="Pfam" id="PF00076">
    <property type="entry name" value="RRM_1"/>
    <property type="match status" value="1"/>
</dbReference>
<dbReference type="PROSITE" id="PS50102">
    <property type="entry name" value="RRM"/>
    <property type="match status" value="2"/>
</dbReference>
<evidence type="ECO:0000256" key="1">
    <source>
        <dbReference type="ARBA" id="ARBA00022884"/>
    </source>
</evidence>
<sequence>MPSKREFEELEVDLTAPKPLNKKQKRLLKKGKIDEPEPEDPNKVTGPKPRSEFAVWIGNLSYDTTTEGIRNFIIENTEKLTTPILTDDILRIKLPPKKGFAYVDLKNAEQVKAVVDLSESRLDNRNLLIKDAASFQGRPENHTLGQKNPPSRILFVGNLPFDVTDQLLQEHFQHCGEITKIRTATFQDTGKCKGFTFVDFKNEDGPTNALKDPKCKRLGGRTLRMEFGEDRSQRRPQHARERAEGQVQGNDHNQSANGGSYAPRESNDSGSNYQTSYNSNNRDFKPREPREFKPRESRDSKYPKERRSKPTPGAALSGAQRAKQSVVPSSGKKVTFD</sequence>